<gene>
    <name evidence="3" type="ORF">Poli38472_009934</name>
</gene>
<proteinExistence type="predicted"/>
<keyword evidence="4" id="KW-1185">Reference proteome</keyword>
<organism evidence="3 4">
    <name type="scientific">Pythium oligandrum</name>
    <name type="common">Mycoparasitic fungus</name>
    <dbReference type="NCBI Taxonomy" id="41045"/>
    <lineage>
        <taxon>Eukaryota</taxon>
        <taxon>Sar</taxon>
        <taxon>Stramenopiles</taxon>
        <taxon>Oomycota</taxon>
        <taxon>Peronosporomycetes</taxon>
        <taxon>Pythiales</taxon>
        <taxon>Pythiaceae</taxon>
        <taxon>Pythium</taxon>
    </lineage>
</organism>
<dbReference type="InterPro" id="IPR001683">
    <property type="entry name" value="PX_dom"/>
</dbReference>
<feature type="domain" description="PX" evidence="2">
    <location>
        <begin position="36"/>
        <end position="158"/>
    </location>
</feature>
<feature type="compositionally biased region" description="Low complexity" evidence="1">
    <location>
        <begin position="12"/>
        <end position="53"/>
    </location>
</feature>
<sequence>MGCNQSTPVTNPAAHAPPTSVTAAAVPSAPASNASVPASVEPESEAASASSPAKNGKYLISGVSITEEGIVYYHIHPSSEPNAEGIKRRYNDFKALYAELNGTESLPPLPQANLRTYFRGRHNQQLMKERENQFADILNAIANDAALSTTPAFQKFVS</sequence>
<evidence type="ECO:0000259" key="2">
    <source>
        <dbReference type="PROSITE" id="PS50195"/>
    </source>
</evidence>
<protein>
    <recommendedName>
        <fullName evidence="2">PX domain-containing protein</fullName>
    </recommendedName>
</protein>
<reference evidence="3" key="1">
    <citation type="submission" date="2019-03" db="EMBL/GenBank/DDBJ databases">
        <title>Long read genome sequence of the mycoparasitic Pythium oligandrum ATCC 38472 isolated from sugarbeet rhizosphere.</title>
        <authorList>
            <person name="Gaulin E."/>
        </authorList>
    </citation>
    <scope>NUCLEOTIDE SEQUENCE</scope>
    <source>
        <strain evidence="3">ATCC 38472_TT</strain>
    </source>
</reference>
<dbReference type="Pfam" id="PF00787">
    <property type="entry name" value="PX"/>
    <property type="match status" value="1"/>
</dbReference>
<dbReference type="EMBL" id="SPLM01000111">
    <property type="protein sequence ID" value="TMW58375.1"/>
    <property type="molecule type" value="Genomic_DNA"/>
</dbReference>
<dbReference type="OrthoDB" id="164496at2759"/>
<dbReference type="CDD" id="cd06093">
    <property type="entry name" value="PX_domain"/>
    <property type="match status" value="1"/>
</dbReference>
<dbReference type="Gene3D" id="3.30.1520.10">
    <property type="entry name" value="Phox-like domain"/>
    <property type="match status" value="1"/>
</dbReference>
<evidence type="ECO:0000313" key="3">
    <source>
        <dbReference type="EMBL" id="TMW58375.1"/>
    </source>
</evidence>
<dbReference type="GO" id="GO:0035091">
    <property type="term" value="F:phosphatidylinositol binding"/>
    <property type="evidence" value="ECO:0007669"/>
    <property type="project" value="InterPro"/>
</dbReference>
<feature type="region of interest" description="Disordered" evidence="1">
    <location>
        <begin position="1"/>
        <end position="53"/>
    </location>
</feature>
<dbReference type="InterPro" id="IPR036871">
    <property type="entry name" value="PX_dom_sf"/>
</dbReference>
<dbReference type="Proteomes" id="UP000794436">
    <property type="component" value="Unassembled WGS sequence"/>
</dbReference>
<dbReference type="PROSITE" id="PS50195">
    <property type="entry name" value="PX"/>
    <property type="match status" value="1"/>
</dbReference>
<name>A0A8K1C8F4_PYTOL</name>
<evidence type="ECO:0000256" key="1">
    <source>
        <dbReference type="SAM" id="MobiDB-lite"/>
    </source>
</evidence>
<dbReference type="AlphaFoldDB" id="A0A8K1C8F4"/>
<dbReference type="SUPFAM" id="SSF64268">
    <property type="entry name" value="PX domain"/>
    <property type="match status" value="1"/>
</dbReference>
<accession>A0A8K1C8F4</accession>
<comment type="caution">
    <text evidence="3">The sequence shown here is derived from an EMBL/GenBank/DDBJ whole genome shotgun (WGS) entry which is preliminary data.</text>
</comment>
<feature type="compositionally biased region" description="Polar residues" evidence="1">
    <location>
        <begin position="1"/>
        <end position="10"/>
    </location>
</feature>
<evidence type="ECO:0000313" key="4">
    <source>
        <dbReference type="Proteomes" id="UP000794436"/>
    </source>
</evidence>